<keyword evidence="3" id="KW-1185">Reference proteome</keyword>
<accession>A0A152A353</accession>
<feature type="compositionally biased region" description="Low complexity" evidence="1">
    <location>
        <begin position="37"/>
        <end position="53"/>
    </location>
</feature>
<organism evidence="2 3">
    <name type="scientific">Tieghemostelium lacteum</name>
    <name type="common">Slime mold</name>
    <name type="synonym">Dictyostelium lacteum</name>
    <dbReference type="NCBI Taxonomy" id="361077"/>
    <lineage>
        <taxon>Eukaryota</taxon>
        <taxon>Amoebozoa</taxon>
        <taxon>Evosea</taxon>
        <taxon>Eumycetozoa</taxon>
        <taxon>Dictyostelia</taxon>
        <taxon>Dictyosteliales</taxon>
        <taxon>Raperosteliaceae</taxon>
        <taxon>Tieghemostelium</taxon>
    </lineage>
</organism>
<proteinExistence type="predicted"/>
<sequence length="112" mass="13205">MTDSNIQKTNEYNNNDLKNDYTKLNNFNLDSSRINANSNTHINTQNTNNNDNNSAKDINRGYVNQQQCQQEEYMYMNENKTIESPEIGEFCYLVEKIHVDDKNDDYNMPYIC</sequence>
<feature type="region of interest" description="Disordered" evidence="1">
    <location>
        <begin position="1"/>
        <end position="20"/>
    </location>
</feature>
<reference evidence="2 3" key="1">
    <citation type="submission" date="2015-12" db="EMBL/GenBank/DDBJ databases">
        <title>Dictyostelia acquired genes for synthesis and detection of signals that induce cell-type specialization by lateral gene transfer from prokaryotes.</title>
        <authorList>
            <person name="Gloeckner G."/>
            <person name="Schaap P."/>
        </authorList>
    </citation>
    <scope>NUCLEOTIDE SEQUENCE [LARGE SCALE GENOMIC DNA]</scope>
    <source>
        <strain evidence="2 3">TK</strain>
    </source>
</reference>
<dbReference type="OrthoDB" id="21374at2759"/>
<dbReference type="EMBL" id="LODT01000013">
    <property type="protein sequence ID" value="KYR00634.1"/>
    <property type="molecule type" value="Genomic_DNA"/>
</dbReference>
<dbReference type="AlphaFoldDB" id="A0A152A353"/>
<dbReference type="Proteomes" id="UP000076078">
    <property type="component" value="Unassembled WGS sequence"/>
</dbReference>
<dbReference type="InParanoid" id="A0A152A353"/>
<comment type="caution">
    <text evidence="2">The sequence shown here is derived from an EMBL/GenBank/DDBJ whole genome shotgun (WGS) entry which is preliminary data.</text>
</comment>
<feature type="region of interest" description="Disordered" evidence="1">
    <location>
        <begin position="35"/>
        <end position="60"/>
    </location>
</feature>
<evidence type="ECO:0000313" key="2">
    <source>
        <dbReference type="EMBL" id="KYR00634.1"/>
    </source>
</evidence>
<evidence type="ECO:0000256" key="1">
    <source>
        <dbReference type="SAM" id="MobiDB-lite"/>
    </source>
</evidence>
<evidence type="ECO:0000313" key="3">
    <source>
        <dbReference type="Proteomes" id="UP000076078"/>
    </source>
</evidence>
<gene>
    <name evidence="2" type="ORF">DLAC_02661</name>
</gene>
<protein>
    <submittedName>
        <fullName evidence="2">Signal transducer and activator of transcription (STAT) family protein</fullName>
    </submittedName>
</protein>
<name>A0A152A353_TIELA</name>